<evidence type="ECO:0000313" key="3">
    <source>
        <dbReference type="Proteomes" id="UP000029590"/>
    </source>
</evidence>
<dbReference type="RefSeq" id="WP_255222465.1">
    <property type="nucleotide sequence ID" value="NZ_CADEQD010000001.1"/>
</dbReference>
<dbReference type="Proteomes" id="UP000029590">
    <property type="component" value="Unassembled WGS sequence"/>
</dbReference>
<sequence>MKALLVLWLKAIALLLAAALVVASLEQLAGDAPPAAAAFMRGV</sequence>
<evidence type="ECO:0000313" key="2">
    <source>
        <dbReference type="EMBL" id="KGC10488.1"/>
    </source>
</evidence>
<reference evidence="2 3" key="1">
    <citation type="submission" date="2014-04" db="EMBL/GenBank/DDBJ databases">
        <authorList>
            <person name="Bishop-Lilly K.A."/>
            <person name="Broomall S.M."/>
            <person name="Chain P.S."/>
            <person name="Chertkov O."/>
            <person name="Coyne S.R."/>
            <person name="Daligault H.E."/>
            <person name="Davenport K.W."/>
            <person name="Erkkila T."/>
            <person name="Frey K.G."/>
            <person name="Gibbons H.S."/>
            <person name="Gu W."/>
            <person name="Jaissle J."/>
            <person name="Johnson S.L."/>
            <person name="Koroleva G.I."/>
            <person name="Ladner J.T."/>
            <person name="Lo C.-C."/>
            <person name="Minogue T.D."/>
            <person name="Munk C."/>
            <person name="Palacios G.F."/>
            <person name="Redden C.L."/>
            <person name="Rosenzweig C.N."/>
            <person name="Scholz M.B."/>
            <person name="Teshima H."/>
            <person name="Xu Y."/>
        </authorList>
    </citation>
    <scope>NUCLEOTIDE SEQUENCE [LARGE SCALE GENOMIC DNA]</scope>
    <source>
        <strain evidence="3">gladioli</strain>
        <strain evidence="2">Gladioli</strain>
    </source>
</reference>
<dbReference type="KEGG" id="bgo:BM43_3031"/>
<proteinExistence type="predicted"/>
<dbReference type="EMBL" id="JPGG01000018">
    <property type="protein sequence ID" value="KGC10488.1"/>
    <property type="molecule type" value="Genomic_DNA"/>
</dbReference>
<dbReference type="EMBL" id="JPGG01000018">
    <property type="protein sequence ID" value="KGC10231.1"/>
    <property type="molecule type" value="Genomic_DNA"/>
</dbReference>
<gene>
    <name evidence="1" type="ORF">DM48_5813</name>
    <name evidence="2" type="ORF">DM48_5865</name>
</gene>
<evidence type="ECO:0000313" key="1">
    <source>
        <dbReference type="EMBL" id="KGC10231.1"/>
    </source>
</evidence>
<accession>A0AAW3ERC3</accession>
<organism evidence="2 3">
    <name type="scientific">Burkholderia gladioli</name>
    <name type="common">Pseudomonas marginata</name>
    <name type="synonym">Phytomonas marginata</name>
    <dbReference type="NCBI Taxonomy" id="28095"/>
    <lineage>
        <taxon>Bacteria</taxon>
        <taxon>Pseudomonadati</taxon>
        <taxon>Pseudomonadota</taxon>
        <taxon>Betaproteobacteria</taxon>
        <taxon>Burkholderiales</taxon>
        <taxon>Burkholderiaceae</taxon>
        <taxon>Burkholderia</taxon>
    </lineage>
</organism>
<dbReference type="AlphaFoldDB" id="A0AAW3ERC3"/>
<protein>
    <submittedName>
        <fullName evidence="2">Uncharacterized protein</fullName>
    </submittedName>
</protein>
<name>A0AAW3ERC3_BURGA</name>
<comment type="caution">
    <text evidence="2">The sequence shown here is derived from an EMBL/GenBank/DDBJ whole genome shotgun (WGS) entry which is preliminary data.</text>
</comment>